<evidence type="ECO:0000313" key="1">
    <source>
        <dbReference type="EMBL" id="PNX83608.1"/>
    </source>
</evidence>
<dbReference type="Proteomes" id="UP000236291">
    <property type="component" value="Unassembled WGS sequence"/>
</dbReference>
<proteinExistence type="predicted"/>
<reference evidence="1 2" key="2">
    <citation type="journal article" date="2017" name="Front. Plant Sci.">
        <title>Gene Classification and Mining of Molecular Markers Useful in Red Clover (Trifolium pratense) Breeding.</title>
        <authorList>
            <person name="Istvanek J."/>
            <person name="Dluhosova J."/>
            <person name="Dluhos P."/>
            <person name="Patkova L."/>
            <person name="Nedelnik J."/>
            <person name="Repkova J."/>
        </authorList>
    </citation>
    <scope>NUCLEOTIDE SEQUENCE [LARGE SCALE GENOMIC DNA]</scope>
    <source>
        <strain evidence="2">cv. Tatra</strain>
        <tissue evidence="1">Young leaves</tissue>
    </source>
</reference>
<gene>
    <name evidence="1" type="ORF">L195_g039652</name>
</gene>
<dbReference type="AlphaFoldDB" id="A0A2K3LYK2"/>
<reference evidence="1 2" key="1">
    <citation type="journal article" date="2014" name="Am. J. Bot.">
        <title>Genome assembly and annotation for red clover (Trifolium pratense; Fabaceae).</title>
        <authorList>
            <person name="Istvanek J."/>
            <person name="Jaros M."/>
            <person name="Krenek A."/>
            <person name="Repkova J."/>
        </authorList>
    </citation>
    <scope>NUCLEOTIDE SEQUENCE [LARGE SCALE GENOMIC DNA]</scope>
    <source>
        <strain evidence="2">cv. Tatra</strain>
        <tissue evidence="1">Young leaves</tissue>
    </source>
</reference>
<comment type="caution">
    <text evidence="1">The sequence shown here is derived from an EMBL/GenBank/DDBJ whole genome shotgun (WGS) entry which is preliminary data.</text>
</comment>
<evidence type="ECO:0000313" key="2">
    <source>
        <dbReference type="Proteomes" id="UP000236291"/>
    </source>
</evidence>
<dbReference type="EMBL" id="ASHM01044495">
    <property type="protein sequence ID" value="PNX83608.1"/>
    <property type="molecule type" value="Genomic_DNA"/>
</dbReference>
<protein>
    <submittedName>
        <fullName evidence="1">Uncharacterized protein</fullName>
    </submittedName>
</protein>
<organism evidence="1 2">
    <name type="scientific">Trifolium pratense</name>
    <name type="common">Red clover</name>
    <dbReference type="NCBI Taxonomy" id="57577"/>
    <lineage>
        <taxon>Eukaryota</taxon>
        <taxon>Viridiplantae</taxon>
        <taxon>Streptophyta</taxon>
        <taxon>Embryophyta</taxon>
        <taxon>Tracheophyta</taxon>
        <taxon>Spermatophyta</taxon>
        <taxon>Magnoliopsida</taxon>
        <taxon>eudicotyledons</taxon>
        <taxon>Gunneridae</taxon>
        <taxon>Pentapetalae</taxon>
        <taxon>rosids</taxon>
        <taxon>fabids</taxon>
        <taxon>Fabales</taxon>
        <taxon>Fabaceae</taxon>
        <taxon>Papilionoideae</taxon>
        <taxon>50 kb inversion clade</taxon>
        <taxon>NPAAA clade</taxon>
        <taxon>Hologalegina</taxon>
        <taxon>IRL clade</taxon>
        <taxon>Trifolieae</taxon>
        <taxon>Trifolium</taxon>
    </lineage>
</organism>
<sequence length="78" mass="9244">MIIFNLHQFIHHLDQNQTEKKKKQNKDRRFRRRRRIAGIPPQVAHTITVTGTHHRNAATSSRRIISQSDLWFGQPSFS</sequence>
<name>A0A2K3LYK2_TRIPR</name>
<accession>A0A2K3LYK2</accession>